<evidence type="ECO:0000313" key="4">
    <source>
        <dbReference type="Proteomes" id="UP000078397"/>
    </source>
</evidence>
<evidence type="ECO:0008006" key="5">
    <source>
        <dbReference type="Google" id="ProtNLM"/>
    </source>
</evidence>
<protein>
    <recommendedName>
        <fullName evidence="5">CAP22 protein</fullName>
    </recommendedName>
</protein>
<organism evidence="3 4">
    <name type="scientific">Pochonia chlamydosporia 170</name>
    <dbReference type="NCBI Taxonomy" id="1380566"/>
    <lineage>
        <taxon>Eukaryota</taxon>
        <taxon>Fungi</taxon>
        <taxon>Dikarya</taxon>
        <taxon>Ascomycota</taxon>
        <taxon>Pezizomycotina</taxon>
        <taxon>Sordariomycetes</taxon>
        <taxon>Hypocreomycetidae</taxon>
        <taxon>Hypocreales</taxon>
        <taxon>Clavicipitaceae</taxon>
        <taxon>Pochonia</taxon>
    </lineage>
</organism>
<feature type="chain" id="PRO_5008101126" description="CAP22 protein" evidence="2">
    <location>
        <begin position="21"/>
        <end position="223"/>
    </location>
</feature>
<dbReference type="Proteomes" id="UP000078397">
    <property type="component" value="Unassembled WGS sequence"/>
</dbReference>
<feature type="signal peptide" evidence="2">
    <location>
        <begin position="1"/>
        <end position="20"/>
    </location>
</feature>
<sequence>MHSVKTLALAIAPLLLGVSAKVSFDMGDAPNSCKTICKPLGDLSNKCDTDLRSDIDRDENRLEAQCICTNNSFDVAKIAALCADCMHQSANSTKRDDNRADQDDLNDINNLMSTCGFSSTKYSPDATGMVQSISVSASRLTDINQLTKTFEGAGSQPTAPVTKTDSTGGMTTITPTPTAGGQTGSQTAATSSTTSNAAAPLRRDATLDALFVAGVLFAGGAMM</sequence>
<comment type="caution">
    <text evidence="3">The sequence shown here is derived from an EMBL/GenBank/DDBJ whole genome shotgun (WGS) entry which is preliminary data.</text>
</comment>
<accession>A0A179F024</accession>
<evidence type="ECO:0000313" key="3">
    <source>
        <dbReference type="EMBL" id="OAQ58752.1"/>
    </source>
</evidence>
<evidence type="ECO:0000256" key="2">
    <source>
        <dbReference type="SAM" id="SignalP"/>
    </source>
</evidence>
<feature type="region of interest" description="Disordered" evidence="1">
    <location>
        <begin position="149"/>
        <end position="198"/>
    </location>
</feature>
<dbReference type="KEGG" id="pchm:VFPPC_14857"/>
<keyword evidence="4" id="KW-1185">Reference proteome</keyword>
<evidence type="ECO:0000256" key="1">
    <source>
        <dbReference type="SAM" id="MobiDB-lite"/>
    </source>
</evidence>
<dbReference type="EMBL" id="LSBJ02000014">
    <property type="protein sequence ID" value="OAQ58752.1"/>
    <property type="molecule type" value="Genomic_DNA"/>
</dbReference>
<gene>
    <name evidence="3" type="ORF">VFPPC_14857</name>
</gene>
<reference evidence="3 4" key="1">
    <citation type="journal article" date="2016" name="PLoS Pathog.">
        <title>Biosynthesis of antibiotic leucinostatins in bio-control fungus Purpureocillium lilacinum and their inhibition on phytophthora revealed by genome mining.</title>
        <authorList>
            <person name="Wang G."/>
            <person name="Liu Z."/>
            <person name="Lin R."/>
            <person name="Li E."/>
            <person name="Mao Z."/>
            <person name="Ling J."/>
            <person name="Yang Y."/>
            <person name="Yin W.B."/>
            <person name="Xie B."/>
        </authorList>
    </citation>
    <scope>NUCLEOTIDE SEQUENCE [LARGE SCALE GENOMIC DNA]</scope>
    <source>
        <strain evidence="3">170</strain>
    </source>
</reference>
<feature type="compositionally biased region" description="Low complexity" evidence="1">
    <location>
        <begin position="162"/>
        <end position="198"/>
    </location>
</feature>
<name>A0A179F024_METCM</name>
<dbReference type="AlphaFoldDB" id="A0A179F024"/>
<dbReference type="GeneID" id="28856619"/>
<keyword evidence="2" id="KW-0732">Signal</keyword>
<dbReference type="RefSeq" id="XP_018136871.1">
    <property type="nucleotide sequence ID" value="XM_018292625.1"/>
</dbReference>
<dbReference type="OrthoDB" id="4843554at2759"/>
<proteinExistence type="predicted"/>
<dbReference type="STRING" id="1380566.A0A179F024"/>